<sequence>MTKSTDQIINSTVEFNNIRASNLKCNTVNDANINQAVLTGQNFTHIKGHVKIEAIDVLNDLELIGNIGQSFFLKENNHTFGTNESDLIQRYLGKVVINGSLYVKDFSVLRDTTISLRGNEYTIDILNEYWTKNDNQEIPIHFEATNGISVTHLYTKTLNEIPVEIFALNTNNSKIQGPLLFENVTVHGNVTMNDNTSNIFGLKKLADDAVKNDGSSYKIKGRKIFMNKLQVKDLDVSGKDHNPELHRAPQDSNKTLLIIGDLVSKTVQTTTINSNNISNYVDKLVYLGKPQNLTNMEYKNVIVRNLHVTTINGKNVTEYLEKLQNIFKNGKIRILNVSGNVTLHTIKNLSHINGHETLHLLKEHVPPNNAKDNLRRKVKFQGKVKIGNLGAGSINNINFQDLSKRLLHKKSNQTIVGIYKFTNLKTEHLHTKIINDKNLERLIDISLDTPQQILAPNEGISFSNILLVKSVLADQMVPCDIYKAVKKIKYPGNKEWLQVEITGNVTMLDQDSDLIYIMEKSVKLDKENTIEAPVIINWHVSADQVNAKENVNKVNISELIEDAVLNDLDKEQVITGHKIFANIIEADHAIIMENADIPLVNNIAIFKLYGKIIRKDQVNNMTIMGKKTFYRGLQTNKFLTNKVAGMKPENIVSLANLKQIPKVLFDTIEVVENFNLKYVNNYNFNYVLNNRILTNSSEKQITNAVYYFNDLEIRDNIASARINNVEIRDVVFDIKEQKIIAPKRFLQNIVVFGNATIGSLNGINLTEEYNNAILHGKDGIINGSVSISKAVNIRGNLTVQMIRGHPIEKIQQTMNQTVNKAEEESIFNIQEKLKYIVEDNWPVVNQMPSEFMFIEKSSNVQEPIGDVDASASNVKEYTLIKILGEESHEKCGLPEGCKCPVQQTVEITSRMSVSYWRNKQQQRIYDYNDNGLMIHLSTNSTSIDTKCRTNQTEDNKEISILAWNTSSTCNTSGCLNTYPYFFTGYISAVEFFTVNEITYAVIARYYDPVKDTHDLDCILLRFSENKTTVMEIQRIPTQGAWIMYLLHTAQGVTLVVGNLAKDPHTEIHRFDLNTEKFHVLRTVSYGCTQIAGVVLGSDSLIILANKETPLQVLKYNQVFNNYYFYQMFALDEPVLGISVFYIGDFGISEAYLCIVTEDNYRVYSFQYIDGWKLESRGMIRGLRKLEPFEIGNQLYLFASTDGVGSVLSIVKNGKNNY</sequence>
<evidence type="ECO:0000313" key="2">
    <source>
        <dbReference type="Proteomes" id="UP001152799"/>
    </source>
</evidence>
<gene>
    <name evidence="1" type="ORF">CEUTPL_LOCUS341</name>
</gene>
<dbReference type="AlphaFoldDB" id="A0A9N9QIZ1"/>
<dbReference type="EMBL" id="OU892277">
    <property type="protein sequence ID" value="CAG9759594.1"/>
    <property type="molecule type" value="Genomic_DNA"/>
</dbReference>
<reference evidence="1" key="1">
    <citation type="submission" date="2022-01" db="EMBL/GenBank/DDBJ databases">
        <authorList>
            <person name="King R."/>
        </authorList>
    </citation>
    <scope>NUCLEOTIDE SEQUENCE</scope>
</reference>
<dbReference type="OrthoDB" id="7936313at2759"/>
<evidence type="ECO:0000313" key="1">
    <source>
        <dbReference type="EMBL" id="CAG9759594.1"/>
    </source>
</evidence>
<protein>
    <submittedName>
        <fullName evidence="1">Uncharacterized protein</fullName>
    </submittedName>
</protein>
<keyword evidence="2" id="KW-1185">Reference proteome</keyword>
<organism evidence="1 2">
    <name type="scientific">Ceutorhynchus assimilis</name>
    <name type="common">cabbage seed weevil</name>
    <dbReference type="NCBI Taxonomy" id="467358"/>
    <lineage>
        <taxon>Eukaryota</taxon>
        <taxon>Metazoa</taxon>
        <taxon>Ecdysozoa</taxon>
        <taxon>Arthropoda</taxon>
        <taxon>Hexapoda</taxon>
        <taxon>Insecta</taxon>
        <taxon>Pterygota</taxon>
        <taxon>Neoptera</taxon>
        <taxon>Endopterygota</taxon>
        <taxon>Coleoptera</taxon>
        <taxon>Polyphaga</taxon>
        <taxon>Cucujiformia</taxon>
        <taxon>Curculionidae</taxon>
        <taxon>Ceutorhynchinae</taxon>
        <taxon>Ceutorhynchus</taxon>
    </lineage>
</organism>
<dbReference type="Proteomes" id="UP001152799">
    <property type="component" value="Chromosome 1"/>
</dbReference>
<proteinExistence type="predicted"/>
<accession>A0A9N9QIZ1</accession>
<name>A0A9N9QIZ1_9CUCU</name>